<dbReference type="InterPro" id="IPR009003">
    <property type="entry name" value="Peptidase_S1_PA"/>
</dbReference>
<organism evidence="3 4">
    <name type="scientific">Carbonactinospora thermoautotrophica</name>
    <dbReference type="NCBI Taxonomy" id="1469144"/>
    <lineage>
        <taxon>Bacteria</taxon>
        <taxon>Bacillati</taxon>
        <taxon>Actinomycetota</taxon>
        <taxon>Actinomycetes</taxon>
        <taxon>Kitasatosporales</taxon>
        <taxon>Carbonactinosporaceae</taxon>
        <taxon>Carbonactinospora</taxon>
    </lineage>
</organism>
<feature type="signal peptide" evidence="2">
    <location>
        <begin position="1"/>
        <end position="23"/>
    </location>
</feature>
<dbReference type="EMBL" id="LAXD01000001">
    <property type="protein sequence ID" value="KWW98658.1"/>
    <property type="molecule type" value="Genomic_DNA"/>
</dbReference>
<dbReference type="STRING" id="1469144.LI90_285"/>
<keyword evidence="2" id="KW-0732">Signal</keyword>
<dbReference type="SUPFAM" id="SSF50494">
    <property type="entry name" value="Trypsin-like serine proteases"/>
    <property type="match status" value="1"/>
</dbReference>
<dbReference type="PATRIC" id="fig|1469144.10.peg.365"/>
<evidence type="ECO:0000256" key="2">
    <source>
        <dbReference type="SAM" id="SignalP"/>
    </source>
</evidence>
<keyword evidence="4" id="KW-1185">Reference proteome</keyword>
<name>A0A132MLE8_9ACTN</name>
<reference evidence="4" key="1">
    <citation type="submission" date="2015-04" db="EMBL/GenBank/DDBJ databases">
        <title>Physiological reanalysis, assessment of diazotrophy, and genome sequences of multiple isolates of Streptomyces thermoautotrophicus.</title>
        <authorList>
            <person name="MacKellar D.C."/>
            <person name="Lieber L."/>
            <person name="Norman J."/>
            <person name="Bolger A."/>
            <person name="Tobin C."/>
            <person name="Murray J.W."/>
            <person name="Chang R."/>
            <person name="Ford T."/>
            <person name="Nguyen P.Q."/>
            <person name="Woodward J."/>
            <person name="Permingeat H."/>
            <person name="Joshi N.S."/>
            <person name="Silver P.A."/>
            <person name="Usadel B."/>
            <person name="Rutherford A.W."/>
            <person name="Friesen M."/>
            <person name="Prell J."/>
        </authorList>
    </citation>
    <scope>NUCLEOTIDE SEQUENCE [LARGE SCALE GENOMIC DNA]</scope>
    <source>
        <strain evidence="4">H1</strain>
    </source>
</reference>
<feature type="region of interest" description="Disordered" evidence="1">
    <location>
        <begin position="23"/>
        <end position="51"/>
    </location>
</feature>
<sequence length="406" mass="43759">MRLSGLLLLLAGAGVLAATTANAHASSPTSPHKQDVVSAGENARAVEMSSGDTASTLTQLVEKNPASYGGAYINDAGQVVLQLIEGDARLRPGRYSPGEIEALSDQIREASLTSDVTIEWRKYSRAHLKQVDIEISKLVRGQQVPELVTAHYIRDDINAVEVGVRKLTPAVEETFNKFGAAVRLVEMEPFREMSRTDDSSPFKGGIPLAMGSPAGSECTAGYAVGRNRVHYGVTAGHCGRRSRTAYHNARLIGDLIQRKDNDQYDSALIDARFAGRIWVGGRVTSTWITVKESASADPVGYSLCLSGTRTGEKCSARIVNSAPGCFTFQTSDGTTRERCNLHLAQRLGEVIVRPGDSGGPVYLRMQNGFLRIHGHIVGGYSRGGDRVLYQPVRITTAVQDVYVVLG</sequence>
<evidence type="ECO:0000256" key="1">
    <source>
        <dbReference type="SAM" id="MobiDB-lite"/>
    </source>
</evidence>
<evidence type="ECO:0000313" key="3">
    <source>
        <dbReference type="EMBL" id="KWW98658.1"/>
    </source>
</evidence>
<proteinExistence type="predicted"/>
<comment type="caution">
    <text evidence="3">The sequence shown here is derived from an EMBL/GenBank/DDBJ whole genome shotgun (WGS) entry which is preliminary data.</text>
</comment>
<dbReference type="AlphaFoldDB" id="A0A132MLE8"/>
<dbReference type="Gene3D" id="2.40.10.10">
    <property type="entry name" value="Trypsin-like serine proteases"/>
    <property type="match status" value="2"/>
</dbReference>
<gene>
    <name evidence="3" type="ORF">LI90_285</name>
</gene>
<protein>
    <submittedName>
        <fullName evidence="3">Uncharacterized protein</fullName>
    </submittedName>
</protein>
<dbReference type="InterPro" id="IPR043504">
    <property type="entry name" value="Peptidase_S1_PA_chymotrypsin"/>
</dbReference>
<dbReference type="Proteomes" id="UP000070188">
    <property type="component" value="Unassembled WGS sequence"/>
</dbReference>
<accession>A0A132MLE8</accession>
<evidence type="ECO:0000313" key="4">
    <source>
        <dbReference type="Proteomes" id="UP000070188"/>
    </source>
</evidence>
<feature type="chain" id="PRO_5007452640" evidence="2">
    <location>
        <begin position="24"/>
        <end position="406"/>
    </location>
</feature>